<evidence type="ECO:0000256" key="13">
    <source>
        <dbReference type="ARBA" id="ARBA00023237"/>
    </source>
</evidence>
<dbReference type="PROSITE" id="PS51257">
    <property type="entry name" value="PROKAR_LIPOPROTEIN"/>
    <property type="match status" value="1"/>
</dbReference>
<evidence type="ECO:0000256" key="14">
    <source>
        <dbReference type="ARBA" id="ARBA00023288"/>
    </source>
</evidence>
<dbReference type="GO" id="GO:0046930">
    <property type="term" value="C:pore complex"/>
    <property type="evidence" value="ECO:0007669"/>
    <property type="project" value="UniProtKB-KW"/>
</dbReference>
<dbReference type="InterPro" id="IPR003715">
    <property type="entry name" value="Poly_export_N"/>
</dbReference>
<dbReference type="RefSeq" id="WP_021936701.1">
    <property type="nucleotide sequence ID" value="NZ_CAXSTI010000006.1"/>
</dbReference>
<feature type="transmembrane region" description="Helical" evidence="15">
    <location>
        <begin position="244"/>
        <end position="266"/>
    </location>
</feature>
<dbReference type="GeneID" id="93117313"/>
<protein>
    <submittedName>
        <fullName evidence="18">Polysaccharide export protein</fullName>
    </submittedName>
</protein>
<accession>A0A7J4XK14</accession>
<evidence type="ECO:0000313" key="19">
    <source>
        <dbReference type="Proteomes" id="UP000422221"/>
    </source>
</evidence>
<evidence type="ECO:0000256" key="12">
    <source>
        <dbReference type="ARBA" id="ARBA00023139"/>
    </source>
</evidence>
<dbReference type="GO" id="GO:0015288">
    <property type="term" value="F:porin activity"/>
    <property type="evidence" value="ECO:0007669"/>
    <property type="project" value="UniProtKB-KW"/>
</dbReference>
<keyword evidence="12" id="KW-0564">Palmitate</keyword>
<feature type="domain" description="SLBB" evidence="17">
    <location>
        <begin position="145"/>
        <end position="224"/>
    </location>
</feature>
<dbReference type="InterPro" id="IPR054765">
    <property type="entry name" value="SLBB_dom"/>
</dbReference>
<evidence type="ECO:0000313" key="18">
    <source>
        <dbReference type="EMBL" id="KAA3766726.1"/>
    </source>
</evidence>
<evidence type="ECO:0000259" key="16">
    <source>
        <dbReference type="Pfam" id="PF02563"/>
    </source>
</evidence>
<dbReference type="GO" id="GO:0006811">
    <property type="term" value="P:monoatomic ion transport"/>
    <property type="evidence" value="ECO:0007669"/>
    <property type="project" value="UniProtKB-KW"/>
</dbReference>
<dbReference type="EMBL" id="VWMK01000006">
    <property type="protein sequence ID" value="KAA3766726.1"/>
    <property type="molecule type" value="Genomic_DNA"/>
</dbReference>
<comment type="caution">
    <text evidence="18">The sequence shown here is derived from an EMBL/GenBank/DDBJ whole genome shotgun (WGS) entry which is preliminary data.</text>
</comment>
<gene>
    <name evidence="18" type="ORF">F3F73_07570</name>
</gene>
<evidence type="ECO:0000256" key="4">
    <source>
        <dbReference type="ARBA" id="ARBA00022452"/>
    </source>
</evidence>
<evidence type="ECO:0000256" key="9">
    <source>
        <dbReference type="ARBA" id="ARBA00023065"/>
    </source>
</evidence>
<comment type="subcellular location">
    <subcellularLocation>
        <location evidence="1">Cell outer membrane</location>
        <topology evidence="1">Multi-pass membrane protein</topology>
    </subcellularLocation>
</comment>
<evidence type="ECO:0000256" key="3">
    <source>
        <dbReference type="ARBA" id="ARBA00022448"/>
    </source>
</evidence>
<sequence length="267" mass="29432">MKVKIISAAIGIALLSSCKTTNQITYFQDINSYSPELLQEKNIDYEAKICKDDQLSIFVSSVDPNAVAAFNLPLTSYLAAGEKDVVTTPTVQTYLVDSKGDINFPILGRIQVTGMSRSELANYLQTKISAYAKSPLVTVQILNFKISVLGEVNSPGTRQVNNERISILDAIGMAGDLTIYGERKNILLIRDNNGKKEFHRFDLTATDLLESPYFYLQQNDIVYVEPNKARRGNAKYSQSDQFNVSVVSTIIGGISVFVSLAIALLVK</sequence>
<dbReference type="Pfam" id="PF02563">
    <property type="entry name" value="Poly_export"/>
    <property type="match status" value="1"/>
</dbReference>
<name>A0A7J4XK14_9BACE</name>
<organism evidence="18 19">
    <name type="scientific">Bacteroides salyersiae</name>
    <dbReference type="NCBI Taxonomy" id="291644"/>
    <lineage>
        <taxon>Bacteria</taxon>
        <taxon>Pseudomonadati</taxon>
        <taxon>Bacteroidota</taxon>
        <taxon>Bacteroidia</taxon>
        <taxon>Bacteroidales</taxon>
        <taxon>Bacteroidaceae</taxon>
        <taxon>Bacteroides</taxon>
    </lineage>
</organism>
<dbReference type="PANTHER" id="PTHR33619:SF3">
    <property type="entry name" value="POLYSACCHARIDE EXPORT PROTEIN GFCE-RELATED"/>
    <property type="match status" value="1"/>
</dbReference>
<dbReference type="Gene3D" id="3.10.560.10">
    <property type="entry name" value="Outer membrane lipoprotein wza domain like"/>
    <property type="match status" value="1"/>
</dbReference>
<dbReference type="Pfam" id="PF22461">
    <property type="entry name" value="SLBB_2"/>
    <property type="match status" value="1"/>
</dbReference>
<evidence type="ECO:0000259" key="17">
    <source>
        <dbReference type="Pfam" id="PF22461"/>
    </source>
</evidence>
<feature type="domain" description="Polysaccharide export protein N-terminal" evidence="16">
    <location>
        <begin position="44"/>
        <end position="141"/>
    </location>
</feature>
<keyword evidence="10" id="KW-0626">Porin</keyword>
<evidence type="ECO:0000256" key="11">
    <source>
        <dbReference type="ARBA" id="ARBA00023136"/>
    </source>
</evidence>
<dbReference type="GO" id="GO:0015159">
    <property type="term" value="F:polysaccharide transmembrane transporter activity"/>
    <property type="evidence" value="ECO:0007669"/>
    <property type="project" value="InterPro"/>
</dbReference>
<keyword evidence="3" id="KW-0813">Transport</keyword>
<evidence type="ECO:0000256" key="1">
    <source>
        <dbReference type="ARBA" id="ARBA00004571"/>
    </source>
</evidence>
<keyword evidence="9" id="KW-0406">Ion transport</keyword>
<keyword evidence="11 15" id="KW-0472">Membrane</keyword>
<dbReference type="AlphaFoldDB" id="A0A7J4XK14"/>
<proteinExistence type="inferred from homology"/>
<evidence type="ECO:0000256" key="2">
    <source>
        <dbReference type="ARBA" id="ARBA00009450"/>
    </source>
</evidence>
<evidence type="ECO:0000256" key="6">
    <source>
        <dbReference type="ARBA" id="ARBA00022692"/>
    </source>
</evidence>
<keyword evidence="8" id="KW-0625">Polysaccharide transport</keyword>
<keyword evidence="13" id="KW-0998">Cell outer membrane</keyword>
<dbReference type="Proteomes" id="UP000422221">
    <property type="component" value="Unassembled WGS sequence"/>
</dbReference>
<comment type="similarity">
    <text evidence="2">Belongs to the BexD/CtrA/VexA family.</text>
</comment>
<evidence type="ECO:0000256" key="15">
    <source>
        <dbReference type="SAM" id="Phobius"/>
    </source>
</evidence>
<dbReference type="GO" id="GO:0009279">
    <property type="term" value="C:cell outer membrane"/>
    <property type="evidence" value="ECO:0007669"/>
    <property type="project" value="UniProtKB-SubCell"/>
</dbReference>
<dbReference type="PANTHER" id="PTHR33619">
    <property type="entry name" value="POLYSACCHARIDE EXPORT PROTEIN GFCE-RELATED"/>
    <property type="match status" value="1"/>
</dbReference>
<evidence type="ECO:0000256" key="7">
    <source>
        <dbReference type="ARBA" id="ARBA00022729"/>
    </source>
</evidence>
<keyword evidence="15" id="KW-1133">Transmembrane helix</keyword>
<dbReference type="InterPro" id="IPR049712">
    <property type="entry name" value="Poly_export"/>
</dbReference>
<keyword evidence="5" id="KW-0762">Sugar transport</keyword>
<evidence type="ECO:0000256" key="10">
    <source>
        <dbReference type="ARBA" id="ARBA00023114"/>
    </source>
</evidence>
<evidence type="ECO:0000256" key="5">
    <source>
        <dbReference type="ARBA" id="ARBA00022597"/>
    </source>
</evidence>
<keyword evidence="4" id="KW-1134">Transmembrane beta strand</keyword>
<keyword evidence="14" id="KW-0449">Lipoprotein</keyword>
<keyword evidence="6 15" id="KW-0812">Transmembrane</keyword>
<evidence type="ECO:0000256" key="8">
    <source>
        <dbReference type="ARBA" id="ARBA00023047"/>
    </source>
</evidence>
<reference evidence="18 19" key="1">
    <citation type="journal article" date="2019" name="Nat. Med.">
        <title>A library of human gut bacterial isolates paired with longitudinal multiomics data enables mechanistic microbiome research.</title>
        <authorList>
            <person name="Poyet M."/>
            <person name="Groussin M."/>
            <person name="Gibbons S.M."/>
            <person name="Avila-Pacheco J."/>
            <person name="Jiang X."/>
            <person name="Kearney S.M."/>
            <person name="Perrotta A.R."/>
            <person name="Berdy B."/>
            <person name="Zhao S."/>
            <person name="Lieberman T.D."/>
            <person name="Swanson P.K."/>
            <person name="Smith M."/>
            <person name="Roesemann S."/>
            <person name="Alexander J.E."/>
            <person name="Rich S.A."/>
            <person name="Livny J."/>
            <person name="Vlamakis H."/>
            <person name="Clish C."/>
            <person name="Bullock K."/>
            <person name="Deik A."/>
            <person name="Scott J."/>
            <person name="Pierce K.A."/>
            <person name="Xavier R.J."/>
            <person name="Alm E.J."/>
        </authorList>
    </citation>
    <scope>NUCLEOTIDE SEQUENCE [LARGE SCALE GENOMIC DNA]</scope>
    <source>
        <strain evidence="18 19">BIOML-A10</strain>
    </source>
</reference>
<keyword evidence="7" id="KW-0732">Signal</keyword>